<organism evidence="1 2">
    <name type="scientific">Aliivibrio fischeri (strain MJ11)</name>
    <name type="common">Vibrio fischeri</name>
    <dbReference type="NCBI Taxonomy" id="388396"/>
    <lineage>
        <taxon>Bacteria</taxon>
        <taxon>Pseudomonadati</taxon>
        <taxon>Pseudomonadota</taxon>
        <taxon>Gammaproteobacteria</taxon>
        <taxon>Vibrionales</taxon>
        <taxon>Vibrionaceae</taxon>
        <taxon>Aliivibrio</taxon>
    </lineage>
</organism>
<reference evidence="1 2" key="2">
    <citation type="journal article" date="2009" name="Nature">
        <title>A single regulatory gene is sufficient to alter bacterial host range.</title>
        <authorList>
            <person name="Mandel M.J."/>
            <person name="Wollenberg M.S."/>
            <person name="Stabb E.V."/>
            <person name="Visick K.L."/>
            <person name="Ruby E.G."/>
        </authorList>
    </citation>
    <scope>NUCLEOTIDE SEQUENCE [LARGE SCALE GENOMIC DNA]</scope>
    <source>
        <strain evidence="1 2">MJ11</strain>
    </source>
</reference>
<dbReference type="Gene3D" id="3.40.50.2020">
    <property type="match status" value="1"/>
</dbReference>
<evidence type="ECO:0000313" key="2">
    <source>
        <dbReference type="Proteomes" id="UP000001857"/>
    </source>
</evidence>
<dbReference type="AlphaFoldDB" id="B5FCY0"/>
<gene>
    <name evidence="1" type="ordered locus">VFMJ11_2688</name>
</gene>
<dbReference type="KEGG" id="vfm:VFMJ11_2688"/>
<dbReference type="InterPro" id="IPR000836">
    <property type="entry name" value="PRTase_dom"/>
</dbReference>
<name>B5FCY0_ALIFM</name>
<protein>
    <recommendedName>
        <fullName evidence="3">Phosphoribosyltransferase domain-containing protein</fullName>
    </recommendedName>
</protein>
<dbReference type="InterPro" id="IPR029057">
    <property type="entry name" value="PRTase-like"/>
</dbReference>
<dbReference type="Proteomes" id="UP000001857">
    <property type="component" value="Chromosome I"/>
</dbReference>
<accession>B5FCY0</accession>
<reference evidence="2" key="1">
    <citation type="submission" date="2008-08" db="EMBL/GenBank/DDBJ databases">
        <title>Complete sequence of Vibrio fischeri strain MJ11.</title>
        <authorList>
            <person name="Mandel M.J."/>
            <person name="Stabb E.V."/>
            <person name="Ruby E.G."/>
            <person name="Ferriera S."/>
            <person name="Johnson J."/>
            <person name="Kravitz S."/>
            <person name="Beeson K."/>
            <person name="Sutton G."/>
            <person name="Rogers Y.-H."/>
            <person name="Friedman R."/>
            <person name="Frazier M."/>
            <person name="Venter J.C."/>
        </authorList>
    </citation>
    <scope>NUCLEOTIDE SEQUENCE [LARGE SCALE GENOMIC DNA]</scope>
    <source>
        <strain evidence="2">MJ11</strain>
    </source>
</reference>
<dbReference type="CDD" id="cd06223">
    <property type="entry name" value="PRTases_typeI"/>
    <property type="match status" value="1"/>
</dbReference>
<dbReference type="SUPFAM" id="SSF53271">
    <property type="entry name" value="PRTase-like"/>
    <property type="match status" value="1"/>
</dbReference>
<dbReference type="EMBL" id="CP001139">
    <property type="protein sequence ID" value="ACH65146.1"/>
    <property type="molecule type" value="Genomic_DNA"/>
</dbReference>
<sequence>MGFDVDRVAKLVTVDHSHNNFATTSVEGNPRTKRYSGLCVIGAIKRNKGANRTLKKDNPREKIDGDNSPMLYALKNMDGLTTTPSDVRSLFRNVRVILDNELPTHGVAFEHIVTIPSSHKLASVVSQMTMRACKRQGYPVSKLDNVLRKSSGDDVKAQVSGLRIKRPDRSGMLNNIKNFIRQHGGQTDFQIKYIQKSNLRKHVNLLSLTPSYAVDQRAVNILLVDDMVTTGSSLVAARDLVLQRYPNATIYAVCLFSAS</sequence>
<dbReference type="HOGENOM" id="CLU_096466_0_0_6"/>
<evidence type="ECO:0000313" key="1">
    <source>
        <dbReference type="EMBL" id="ACH65146.1"/>
    </source>
</evidence>
<proteinExistence type="predicted"/>
<evidence type="ECO:0008006" key="3">
    <source>
        <dbReference type="Google" id="ProtNLM"/>
    </source>
</evidence>